<feature type="region of interest" description="Disordered" evidence="1">
    <location>
        <begin position="221"/>
        <end position="242"/>
    </location>
</feature>
<accession>U3GVZ6</accession>
<dbReference type="STRING" id="1348662.CARG_07865"/>
<dbReference type="AlphaFoldDB" id="U3GVZ6"/>
<dbReference type="EMBL" id="CP006365">
    <property type="protein sequence ID" value="AGU15690.1"/>
    <property type="molecule type" value="Genomic_DNA"/>
</dbReference>
<evidence type="ECO:0000256" key="3">
    <source>
        <dbReference type="SAM" id="SignalP"/>
    </source>
</evidence>
<evidence type="ECO:0000313" key="5">
    <source>
        <dbReference type="EMBL" id="AGU15690.1"/>
    </source>
</evidence>
<feature type="transmembrane region" description="Helical" evidence="2">
    <location>
        <begin position="256"/>
        <end position="277"/>
    </location>
</feature>
<reference evidence="5 6" key="1">
    <citation type="journal article" date="2013" name="Genome Announc.">
        <title>Whole-Genome Sequence of the Clinical Strain Corynebacterium argentoratense DSM 44202, Isolated from a Human Throat Specimen.</title>
        <authorList>
            <person name="Bomholt C."/>
            <person name="Glaub A."/>
            <person name="Gravermann K."/>
            <person name="Albersmeier A."/>
            <person name="Brinkrolf K."/>
            <person name="Ruckert C."/>
            <person name="Tauch A."/>
        </authorList>
    </citation>
    <scope>NUCLEOTIDE SEQUENCE [LARGE SCALE GENOMIC DNA]</scope>
    <source>
        <strain evidence="5">DSM 44202</strain>
    </source>
</reference>
<dbReference type="RefSeq" id="WP_021012080.1">
    <property type="nucleotide sequence ID" value="NC_022198.1"/>
</dbReference>
<gene>
    <name evidence="5" type="ORF">CARG_07865</name>
</gene>
<evidence type="ECO:0000256" key="1">
    <source>
        <dbReference type="SAM" id="MobiDB-lite"/>
    </source>
</evidence>
<dbReference type="GeneID" id="78250321"/>
<dbReference type="OrthoDB" id="7210788at2"/>
<dbReference type="Proteomes" id="UP000016943">
    <property type="component" value="Chromosome"/>
</dbReference>
<protein>
    <recommendedName>
        <fullName evidence="4">Htaa domain-containing protein</fullName>
    </recommendedName>
</protein>
<keyword evidence="3" id="KW-0732">Signal</keyword>
<dbReference type="eggNOG" id="COG0810">
    <property type="taxonomic scope" value="Bacteria"/>
</dbReference>
<keyword evidence="2" id="KW-1133">Transmembrane helix</keyword>
<feature type="compositionally biased region" description="Gly residues" evidence="1">
    <location>
        <begin position="221"/>
        <end position="236"/>
    </location>
</feature>
<keyword evidence="6" id="KW-1185">Reference proteome</keyword>
<feature type="chain" id="PRO_5004643107" description="Htaa domain-containing protein" evidence="3">
    <location>
        <begin position="30"/>
        <end position="284"/>
    </location>
</feature>
<feature type="domain" description="Htaa" evidence="4">
    <location>
        <begin position="42"/>
        <end position="212"/>
    </location>
</feature>
<proteinExistence type="predicted"/>
<evidence type="ECO:0000259" key="4">
    <source>
        <dbReference type="Pfam" id="PF04213"/>
    </source>
</evidence>
<organism evidence="5 6">
    <name type="scientific">Corynebacterium argentoratense DSM 44202</name>
    <dbReference type="NCBI Taxonomy" id="1348662"/>
    <lineage>
        <taxon>Bacteria</taxon>
        <taxon>Bacillati</taxon>
        <taxon>Actinomycetota</taxon>
        <taxon>Actinomycetes</taxon>
        <taxon>Mycobacteriales</taxon>
        <taxon>Corynebacteriaceae</taxon>
        <taxon>Corynebacterium</taxon>
    </lineage>
</organism>
<feature type="signal peptide" evidence="3">
    <location>
        <begin position="1"/>
        <end position="29"/>
    </location>
</feature>
<name>U3GVZ6_9CORY</name>
<dbReference type="PATRIC" id="fig|1348662.3.peg.1555"/>
<evidence type="ECO:0000256" key="2">
    <source>
        <dbReference type="SAM" id="Phobius"/>
    </source>
</evidence>
<dbReference type="KEGG" id="caz:CARG_07865"/>
<sequence>MKRFTRAAIAPVVVASVLAGAVVAPQAQAAEDAGACKGLITDGTFDWAIKESFQNYLVGKIAKGKMELDEGVKRSDSTKVFTFPVNAAKSKLEGKSSATIALDGKVHFTGHDHGTGPMLDMTLYDLKVEVIGDTLTLYTDYDSRAFVNMSTKGDMLHGDDEPMVRVKLDKAPDFSKSGAFSATAKKVFLTKTGVDVWGGFYDTETELAPLTINLTTDGTCDGGDNGGVQGGNGSGSSAGSSADSGSSAVENLWDRMFEVLGVLGLFAGFFGAFYAFAKTRGFIR</sequence>
<keyword evidence="2" id="KW-0812">Transmembrane</keyword>
<dbReference type="HOGENOM" id="CLU_063406_0_0_11"/>
<evidence type="ECO:0000313" key="6">
    <source>
        <dbReference type="Proteomes" id="UP000016943"/>
    </source>
</evidence>
<dbReference type="InterPro" id="IPR007331">
    <property type="entry name" value="Htaa"/>
</dbReference>
<dbReference type="Pfam" id="PF04213">
    <property type="entry name" value="HtaA"/>
    <property type="match status" value="1"/>
</dbReference>
<keyword evidence="2" id="KW-0472">Membrane</keyword>